<dbReference type="Proteomes" id="UP001149822">
    <property type="component" value="Unassembled WGS sequence"/>
</dbReference>
<dbReference type="InterPro" id="IPR018764">
    <property type="entry name" value="RskA_C"/>
</dbReference>
<keyword evidence="1" id="KW-0472">Membrane</keyword>
<sequence length="232" mass="24158">MNRDDLDARADAFVLGLLDERTEAELEASLADDDAWAAAVARARDRLLPLDMTAAELPGATRLWEGIAPRLGQVETSEKAAPVSANDARPPGRWVPAGMAAAIGLLAGVVLGGSWFEPDPVVIAVLLDEAGNPTAIVEDYGASDARIRFVAGVDVPDDRQMQVWTLPSVDLGPVSLGVLTGAGGADLDPPRLPTPTEGQLYEITLEPLGGSPTGRPTGAILAKGLAARQDEI</sequence>
<dbReference type="RefSeq" id="WP_268943907.1">
    <property type="nucleotide sequence ID" value="NZ_JAPTYD010000052.1"/>
</dbReference>
<organism evidence="3 4">
    <name type="scientific">Paracoccus benzoatiresistens</name>
    <dbReference type="NCBI Taxonomy" id="2997341"/>
    <lineage>
        <taxon>Bacteria</taxon>
        <taxon>Pseudomonadati</taxon>
        <taxon>Pseudomonadota</taxon>
        <taxon>Alphaproteobacteria</taxon>
        <taxon>Rhodobacterales</taxon>
        <taxon>Paracoccaceae</taxon>
        <taxon>Paracoccus</taxon>
    </lineage>
</organism>
<keyword evidence="1" id="KW-0812">Transmembrane</keyword>
<gene>
    <name evidence="3" type="ORF">OU682_19625</name>
</gene>
<dbReference type="Pfam" id="PF10099">
    <property type="entry name" value="RskA_C"/>
    <property type="match status" value="1"/>
</dbReference>
<feature type="domain" description="Anti-sigma K factor RskA C-terminal" evidence="2">
    <location>
        <begin position="99"/>
        <end position="220"/>
    </location>
</feature>
<evidence type="ECO:0000259" key="2">
    <source>
        <dbReference type="Pfam" id="PF10099"/>
    </source>
</evidence>
<accession>A0ABT4J9K5</accession>
<comment type="caution">
    <text evidence="3">The sequence shown here is derived from an EMBL/GenBank/DDBJ whole genome shotgun (WGS) entry which is preliminary data.</text>
</comment>
<proteinExistence type="predicted"/>
<evidence type="ECO:0000313" key="4">
    <source>
        <dbReference type="Proteomes" id="UP001149822"/>
    </source>
</evidence>
<protein>
    <submittedName>
        <fullName evidence="3">Anti-sigma factor</fullName>
    </submittedName>
</protein>
<keyword evidence="4" id="KW-1185">Reference proteome</keyword>
<name>A0ABT4J9K5_9RHOB</name>
<reference evidence="3" key="1">
    <citation type="submission" date="2022-12" db="EMBL/GenBank/DDBJ databases">
        <title>Paracoccus sp. EF6 isolated from a lake water.</title>
        <authorList>
            <person name="Liu H."/>
        </authorList>
    </citation>
    <scope>NUCLEOTIDE SEQUENCE</scope>
    <source>
        <strain evidence="3">EF6</strain>
    </source>
</reference>
<feature type="transmembrane region" description="Helical" evidence="1">
    <location>
        <begin position="94"/>
        <end position="116"/>
    </location>
</feature>
<dbReference type="EMBL" id="JAPTYD010000052">
    <property type="protein sequence ID" value="MCZ0963810.1"/>
    <property type="molecule type" value="Genomic_DNA"/>
</dbReference>
<evidence type="ECO:0000256" key="1">
    <source>
        <dbReference type="SAM" id="Phobius"/>
    </source>
</evidence>
<evidence type="ECO:0000313" key="3">
    <source>
        <dbReference type="EMBL" id="MCZ0963810.1"/>
    </source>
</evidence>
<keyword evidence="1" id="KW-1133">Transmembrane helix</keyword>